<reference evidence="2 3" key="1">
    <citation type="submission" date="2023-04" db="EMBL/GenBank/DDBJ databases">
        <title>Complete genome sequence of Alisedimentitalea scapharcae.</title>
        <authorList>
            <person name="Rong J.-C."/>
            <person name="Yi M.-L."/>
            <person name="Zhao Q."/>
        </authorList>
    </citation>
    <scope>NUCLEOTIDE SEQUENCE [LARGE SCALE GENOMIC DNA]</scope>
    <source>
        <strain evidence="2 3">KCTC 42119</strain>
    </source>
</reference>
<keyword evidence="1" id="KW-0732">Signal</keyword>
<dbReference type="Proteomes" id="UP001623232">
    <property type="component" value="Chromosome"/>
</dbReference>
<feature type="chain" id="PRO_5045703149" evidence="1">
    <location>
        <begin position="23"/>
        <end position="268"/>
    </location>
</feature>
<evidence type="ECO:0000313" key="3">
    <source>
        <dbReference type="Proteomes" id="UP001623232"/>
    </source>
</evidence>
<dbReference type="InterPro" id="IPR019613">
    <property type="entry name" value="DUF4198"/>
</dbReference>
<dbReference type="EMBL" id="CP123584">
    <property type="protein sequence ID" value="WZK91026.1"/>
    <property type="molecule type" value="Genomic_DNA"/>
</dbReference>
<dbReference type="Pfam" id="PF10670">
    <property type="entry name" value="DUF4198"/>
    <property type="match status" value="1"/>
</dbReference>
<keyword evidence="3" id="KW-1185">Reference proteome</keyword>
<dbReference type="RefSeq" id="WP_406650451.1">
    <property type="nucleotide sequence ID" value="NZ_CP123584.1"/>
</dbReference>
<organism evidence="2 3">
    <name type="scientific">Aliisedimentitalea scapharcae</name>
    <dbReference type="NCBI Taxonomy" id="1524259"/>
    <lineage>
        <taxon>Bacteria</taxon>
        <taxon>Pseudomonadati</taxon>
        <taxon>Pseudomonadota</taxon>
        <taxon>Alphaproteobacteria</taxon>
        <taxon>Rhodobacterales</taxon>
        <taxon>Roseobacteraceae</taxon>
        <taxon>Aliisedimentitalea</taxon>
    </lineage>
</organism>
<sequence length="268" mass="29968">MRLCPFVFFCALCLIGPRLALAHEFWIAPWKYQAESTDSLAADFRNGEGFVGSELAYFDTQLQRADIMIGTSVTPYKGRLGDIPAMTFQPPQDGLLTVGVVTQPAQVKYKSWEKFVAFATHQDFRGLLDRHLSRGLPQVDFWESYTRYSKSLIAVGHGRGQDTDRGMETEFIALANPYRDDLNGTLPVRLLYQGMPRVDVQVEVFAKSAEGTVTTRMIRTDDQGIVTVPVQAGQEYLLNAVIVRPAPDDARPVWDTLWATLTFALPGD</sequence>
<protein>
    <submittedName>
        <fullName evidence="2">DUF4198 domain-containing protein</fullName>
    </submittedName>
</protein>
<proteinExistence type="predicted"/>
<accession>A0ABZ2Y279</accession>
<name>A0ABZ2Y279_9RHOB</name>
<evidence type="ECO:0000313" key="2">
    <source>
        <dbReference type="EMBL" id="WZK91026.1"/>
    </source>
</evidence>
<gene>
    <name evidence="2" type="ORF">QEZ52_12320</name>
</gene>
<feature type="signal peptide" evidence="1">
    <location>
        <begin position="1"/>
        <end position="22"/>
    </location>
</feature>
<evidence type="ECO:0000256" key="1">
    <source>
        <dbReference type="SAM" id="SignalP"/>
    </source>
</evidence>